<dbReference type="GO" id="GO:0008757">
    <property type="term" value="F:S-adenosylmethionine-dependent methyltransferase activity"/>
    <property type="evidence" value="ECO:0007669"/>
    <property type="project" value="InterPro"/>
</dbReference>
<evidence type="ECO:0000259" key="2">
    <source>
        <dbReference type="Pfam" id="PF08241"/>
    </source>
</evidence>
<dbReference type="SUPFAM" id="SSF53335">
    <property type="entry name" value="S-adenosyl-L-methionine-dependent methyltransferases"/>
    <property type="match status" value="1"/>
</dbReference>
<dbReference type="PANTHER" id="PTHR44067:SF10">
    <property type="entry name" value="S-ADENOSYL-L-METHIONINE-DEPENDENT METHYLTRANSFERASE SUPERFAMILY PROTEIN"/>
    <property type="match status" value="1"/>
</dbReference>
<dbReference type="Pfam" id="PF08241">
    <property type="entry name" value="Methyltransf_11"/>
    <property type="match status" value="1"/>
</dbReference>
<evidence type="ECO:0000256" key="1">
    <source>
        <dbReference type="SAM" id="MobiDB-lite"/>
    </source>
</evidence>
<dbReference type="PANTHER" id="PTHR44067">
    <property type="entry name" value="S-ADENOSYL-L-METHIONINE-DEPENDENT METHYLTRANSFERASE SUPERFAMILY PROTEIN-RELATED"/>
    <property type="match status" value="1"/>
</dbReference>
<feature type="compositionally biased region" description="Low complexity" evidence="1">
    <location>
        <begin position="243"/>
        <end position="260"/>
    </location>
</feature>
<dbReference type="Proteomes" id="UP000734854">
    <property type="component" value="Unassembled WGS sequence"/>
</dbReference>
<feature type="domain" description="Methyltransferase type 11" evidence="2">
    <location>
        <begin position="534"/>
        <end position="628"/>
    </location>
</feature>
<evidence type="ECO:0000313" key="4">
    <source>
        <dbReference type="Proteomes" id="UP000734854"/>
    </source>
</evidence>
<comment type="caution">
    <text evidence="3">The sequence shown here is derived from an EMBL/GenBank/DDBJ whole genome shotgun (WGS) entry which is preliminary data.</text>
</comment>
<organism evidence="3 4">
    <name type="scientific">Zingiber officinale</name>
    <name type="common">Ginger</name>
    <name type="synonym">Amomum zingiber</name>
    <dbReference type="NCBI Taxonomy" id="94328"/>
    <lineage>
        <taxon>Eukaryota</taxon>
        <taxon>Viridiplantae</taxon>
        <taxon>Streptophyta</taxon>
        <taxon>Embryophyta</taxon>
        <taxon>Tracheophyta</taxon>
        <taxon>Spermatophyta</taxon>
        <taxon>Magnoliopsida</taxon>
        <taxon>Liliopsida</taxon>
        <taxon>Zingiberales</taxon>
        <taxon>Zingiberaceae</taxon>
        <taxon>Zingiber</taxon>
    </lineage>
</organism>
<feature type="region of interest" description="Disordered" evidence="1">
    <location>
        <begin position="1"/>
        <end position="48"/>
    </location>
</feature>
<proteinExistence type="predicted"/>
<dbReference type="InterPro" id="IPR013216">
    <property type="entry name" value="Methyltransf_11"/>
</dbReference>
<protein>
    <recommendedName>
        <fullName evidence="2">Methyltransferase type 11 domain-containing protein</fullName>
    </recommendedName>
</protein>
<accession>A0A8J5FAA1</accession>
<dbReference type="EMBL" id="JACMSC010000016">
    <property type="protein sequence ID" value="KAG6483427.1"/>
    <property type="molecule type" value="Genomic_DNA"/>
</dbReference>
<dbReference type="InterPro" id="IPR053223">
    <property type="entry name" value="Prob_Methyltransferase"/>
</dbReference>
<dbReference type="InterPro" id="IPR029063">
    <property type="entry name" value="SAM-dependent_MTases_sf"/>
</dbReference>
<feature type="compositionally biased region" description="Low complexity" evidence="1">
    <location>
        <begin position="19"/>
        <end position="48"/>
    </location>
</feature>
<evidence type="ECO:0000313" key="3">
    <source>
        <dbReference type="EMBL" id="KAG6483427.1"/>
    </source>
</evidence>
<keyword evidence="4" id="KW-1185">Reference proteome</keyword>
<reference evidence="3 4" key="1">
    <citation type="submission" date="2020-08" db="EMBL/GenBank/DDBJ databases">
        <title>Plant Genome Project.</title>
        <authorList>
            <person name="Zhang R.-G."/>
        </authorList>
    </citation>
    <scope>NUCLEOTIDE SEQUENCE [LARGE SCALE GENOMIC DNA]</scope>
    <source>
        <tissue evidence="3">Rhizome</tissue>
    </source>
</reference>
<gene>
    <name evidence="3" type="ORF">ZIOFF_060074</name>
</gene>
<name>A0A8J5FAA1_ZINOF</name>
<feature type="region of interest" description="Disordered" evidence="1">
    <location>
        <begin position="242"/>
        <end position="272"/>
    </location>
</feature>
<dbReference type="AlphaFoldDB" id="A0A8J5FAA1"/>
<sequence length="686" mass="74378">MVPPGSSNSIGGAQSVNPSLLRSNSGLLGGSQSASVPSQSPFSSLVSPRTQLNSNSLLGNVTNIPPLSNSFGNGGPIGGLSSAPTSVQQRAGFGAVDTVGSAELNPMPFTSSSGQGQGQQQCFQNLSTNQLGANQPQAKMDAMQNFQQQISLPQNQQQLLRGGLSNVGHMVPVKMEPQMGPVKLEPVKLEPQMGPNNQIGSSQQLQTLCGIGAVKMEPQQLQSLRSLGTVKMENQHSDTSMFLQHQQQQQILQLSRQNTQGSENGQRGGDEEAAFRQPSIQAQDPASVASTNLVTVYLCSGGGAASPLDGALFLELNATQRKLADSQVELVQLQNRLATASGLLENLLGAQRHGDRGREEEEDWPEELKLAVGPHKLPLGRSGNLGTDELFPAMGSACRRFREELTRYMTYEVGKQCPSDAAFAQRLMLKGCEPLPRRRCHPPYPKGYVEPAALPESLWTTPADTSVVWDAYTCKNYSCLVQRGRTKGSNADCNDCFDLEGREKSRWLADGEGLDFGMDAVLAARPEGTVRLGLDIGGGSGTFAARMRERGVTVVSTTMDFDGPFNSFIAARGLVALHLTVAHRLPFYDRTLDIVHSMHVLSNWIPDAVLEFALFDVYRVLRPGGLFWLDHFFCSGDQLDATYGPMIGRIGFSKLRWVTGRKLDRGVEKNEWYLSALLEKPLTFTI</sequence>
<feature type="compositionally biased region" description="Polar residues" evidence="1">
    <location>
        <begin position="1"/>
        <end position="18"/>
    </location>
</feature>
<dbReference type="CDD" id="cd02440">
    <property type="entry name" value="AdoMet_MTases"/>
    <property type="match status" value="1"/>
</dbReference>
<dbReference type="Gene3D" id="3.40.50.150">
    <property type="entry name" value="Vaccinia Virus protein VP39"/>
    <property type="match status" value="1"/>
</dbReference>